<dbReference type="SUPFAM" id="SSF55073">
    <property type="entry name" value="Nucleotide cyclase"/>
    <property type="match status" value="1"/>
</dbReference>
<evidence type="ECO:0000256" key="2">
    <source>
        <dbReference type="ARBA" id="ARBA00022475"/>
    </source>
</evidence>
<dbReference type="PROSITE" id="PS50125">
    <property type="entry name" value="GUANYLATE_CYCLASE_2"/>
    <property type="match status" value="1"/>
</dbReference>
<organism evidence="9 10">
    <name type="scientific">Caenimonas sedimenti</name>
    <dbReference type="NCBI Taxonomy" id="2596921"/>
    <lineage>
        <taxon>Bacteria</taxon>
        <taxon>Pseudomonadati</taxon>
        <taxon>Pseudomonadota</taxon>
        <taxon>Betaproteobacteria</taxon>
        <taxon>Burkholderiales</taxon>
        <taxon>Comamonadaceae</taxon>
        <taxon>Caenimonas</taxon>
    </lineage>
</organism>
<dbReference type="PANTHER" id="PTHR43081:SF1">
    <property type="entry name" value="ADENYLATE CYCLASE, TERMINAL-DIFFERENTIATION SPECIFIC"/>
    <property type="match status" value="1"/>
</dbReference>
<dbReference type="InterPro" id="IPR050697">
    <property type="entry name" value="Adenylyl/Guanylyl_Cyclase_3/4"/>
</dbReference>
<name>A0A562ZFI1_9BURK</name>
<dbReference type="Gene3D" id="3.30.450.20">
    <property type="entry name" value="PAS domain"/>
    <property type="match status" value="1"/>
</dbReference>
<dbReference type="GO" id="GO:0004016">
    <property type="term" value="F:adenylate cyclase activity"/>
    <property type="evidence" value="ECO:0007669"/>
    <property type="project" value="UniProtKB-ARBA"/>
</dbReference>
<dbReference type="InterPro" id="IPR029787">
    <property type="entry name" value="Nucleotide_cyclase"/>
</dbReference>
<feature type="transmembrane region" description="Helical" evidence="6">
    <location>
        <begin position="12"/>
        <end position="34"/>
    </location>
</feature>
<dbReference type="AlphaFoldDB" id="A0A562ZFI1"/>
<dbReference type="CDD" id="cd07302">
    <property type="entry name" value="CHD"/>
    <property type="match status" value="1"/>
</dbReference>
<evidence type="ECO:0000256" key="6">
    <source>
        <dbReference type="SAM" id="Phobius"/>
    </source>
</evidence>
<proteinExistence type="predicted"/>
<dbReference type="SMART" id="SM00044">
    <property type="entry name" value="CYCc"/>
    <property type="match status" value="1"/>
</dbReference>
<gene>
    <name evidence="9" type="ORF">FN976_27315</name>
</gene>
<dbReference type="Pfam" id="PF00672">
    <property type="entry name" value="HAMP"/>
    <property type="match status" value="1"/>
</dbReference>
<evidence type="ECO:0000256" key="3">
    <source>
        <dbReference type="ARBA" id="ARBA00022692"/>
    </source>
</evidence>
<dbReference type="CDD" id="cd12913">
    <property type="entry name" value="PDC1_MCP_like"/>
    <property type="match status" value="1"/>
</dbReference>
<keyword evidence="3 6" id="KW-0812">Transmembrane</keyword>
<dbReference type="SUPFAM" id="SSF103190">
    <property type="entry name" value="Sensory domain-like"/>
    <property type="match status" value="1"/>
</dbReference>
<keyword evidence="10" id="KW-1185">Reference proteome</keyword>
<dbReference type="InterPro" id="IPR003660">
    <property type="entry name" value="HAMP_dom"/>
</dbReference>
<accession>A0A562ZFI1</accession>
<dbReference type="Pfam" id="PF02743">
    <property type="entry name" value="dCache_1"/>
    <property type="match status" value="1"/>
</dbReference>
<dbReference type="PROSITE" id="PS50885">
    <property type="entry name" value="HAMP"/>
    <property type="match status" value="1"/>
</dbReference>
<dbReference type="OrthoDB" id="9802500at2"/>
<evidence type="ECO:0000313" key="10">
    <source>
        <dbReference type="Proteomes" id="UP000318199"/>
    </source>
</evidence>
<keyword evidence="5 6" id="KW-0472">Membrane</keyword>
<evidence type="ECO:0000256" key="4">
    <source>
        <dbReference type="ARBA" id="ARBA00022989"/>
    </source>
</evidence>
<dbReference type="InterPro" id="IPR033479">
    <property type="entry name" value="dCache_1"/>
</dbReference>
<keyword evidence="2" id="KW-1003">Cell membrane</keyword>
<dbReference type="RefSeq" id="WP_145896993.1">
    <property type="nucleotide sequence ID" value="NZ_VOBQ01000028.1"/>
</dbReference>
<sequence>MRMRLGEWRLRPSIVVLFIAMVLPVFTAAIWAGYVSLERMARSQAEESVDRARVETIGHTEALVDPIASLVRVSSRLAAEQPEFFRQDRALPTMLEVLSHSPTISSVYVGFADGSYRMALRVPPKVKIHGKDPPPITLYANRWIDRSAKSPLEVYTFLDTSSQVLGTSTATTTYDPRVRAWYKDAVEKKGLITSNPYIYATTGLPGITVAMPFMVKGQVGGVVAIDILMDSLSHFLKARLVSPNSLSLIVDRDGLIVAHSDASQVLKRDVAGALSRVRINELKDPLPALAFGERGAHKQAQFNFMHRGDEYVAMFAPFPPEFGKAWDVVIVTPLEDFVGEASANNRQLLLMGLVAIGLQVLVIYALSRRIARPLEQLEQQVQDVQDFKTTHSEPVRSRIREISSLATSVGTLQGAITAFSAFVPRELVRQLIATGHKLELGGRSQFLTVMFTDLEAFSTLTEITPAQELLDRVSHYFDVVTRATIVEKGTLDKFIGDGVMAFWGAPAQLEDHAYHACVAALRIQRGMDKLNADYAERGIPPLRVRVGIHSDAVLVGNMGAPDRMSYTVMGDGVNLAARLEGTNKEFGTNICISHAVFREAGERLWIRRIGVVTVKGRRQDLQVYELMGLKDGDPELLATPQIIRLCEMTNKAYASFEDGDIGQARQRFIEITEAFPGDPLALAMIAKCKTTDDEVITV</sequence>
<dbReference type="InterPro" id="IPR001054">
    <property type="entry name" value="A/G_cyclase"/>
</dbReference>
<dbReference type="Gene3D" id="3.30.70.1230">
    <property type="entry name" value="Nucleotide cyclase"/>
    <property type="match status" value="1"/>
</dbReference>
<dbReference type="GO" id="GO:0005886">
    <property type="term" value="C:plasma membrane"/>
    <property type="evidence" value="ECO:0007669"/>
    <property type="project" value="UniProtKB-SubCell"/>
</dbReference>
<comment type="subcellular location">
    <subcellularLocation>
        <location evidence="1">Cell membrane</location>
        <topology evidence="1">Multi-pass membrane protein</topology>
    </subcellularLocation>
</comment>
<protein>
    <submittedName>
        <fullName evidence="9">HAMP domain-containing protein</fullName>
    </submittedName>
</protein>
<evidence type="ECO:0000259" key="7">
    <source>
        <dbReference type="PROSITE" id="PS50125"/>
    </source>
</evidence>
<dbReference type="PANTHER" id="PTHR43081">
    <property type="entry name" value="ADENYLATE CYCLASE, TERMINAL-DIFFERENTIATION SPECIFIC-RELATED"/>
    <property type="match status" value="1"/>
</dbReference>
<feature type="domain" description="Guanylate cyclase" evidence="7">
    <location>
        <begin position="448"/>
        <end position="580"/>
    </location>
</feature>
<keyword evidence="4 6" id="KW-1133">Transmembrane helix</keyword>
<dbReference type="EMBL" id="VOBQ01000028">
    <property type="protein sequence ID" value="TWO65519.1"/>
    <property type="molecule type" value="Genomic_DNA"/>
</dbReference>
<dbReference type="Gene3D" id="6.10.340.10">
    <property type="match status" value="1"/>
</dbReference>
<dbReference type="GO" id="GO:0006171">
    <property type="term" value="P:cAMP biosynthetic process"/>
    <property type="evidence" value="ECO:0007669"/>
    <property type="project" value="TreeGrafter"/>
</dbReference>
<reference evidence="9 10" key="1">
    <citation type="submission" date="2019-07" db="EMBL/GenBank/DDBJ databases">
        <title>Caenimonas sedimenti sp. nov., isolated from activated sludge.</title>
        <authorList>
            <person name="Xu J."/>
        </authorList>
    </citation>
    <scope>NUCLEOTIDE SEQUENCE [LARGE SCALE GENOMIC DNA]</scope>
    <source>
        <strain evidence="9 10">HX-9-20</strain>
    </source>
</reference>
<dbReference type="Pfam" id="PF00211">
    <property type="entry name" value="Guanylate_cyc"/>
    <property type="match status" value="1"/>
</dbReference>
<comment type="caution">
    <text evidence="9">The sequence shown here is derived from an EMBL/GenBank/DDBJ whole genome shotgun (WGS) entry which is preliminary data.</text>
</comment>
<evidence type="ECO:0000256" key="5">
    <source>
        <dbReference type="ARBA" id="ARBA00023136"/>
    </source>
</evidence>
<evidence type="ECO:0000256" key="1">
    <source>
        <dbReference type="ARBA" id="ARBA00004651"/>
    </source>
</evidence>
<evidence type="ECO:0000313" key="9">
    <source>
        <dbReference type="EMBL" id="TWO65519.1"/>
    </source>
</evidence>
<evidence type="ECO:0000259" key="8">
    <source>
        <dbReference type="PROSITE" id="PS50885"/>
    </source>
</evidence>
<dbReference type="GO" id="GO:0035556">
    <property type="term" value="P:intracellular signal transduction"/>
    <property type="evidence" value="ECO:0007669"/>
    <property type="project" value="InterPro"/>
</dbReference>
<dbReference type="Proteomes" id="UP000318199">
    <property type="component" value="Unassembled WGS sequence"/>
</dbReference>
<dbReference type="InterPro" id="IPR029151">
    <property type="entry name" value="Sensor-like_sf"/>
</dbReference>
<feature type="domain" description="HAMP" evidence="8">
    <location>
        <begin position="368"/>
        <end position="421"/>
    </location>
</feature>